<feature type="domain" description="Vacuolar sorting receptor thioredoxin-like" evidence="14">
    <location>
        <begin position="205"/>
        <end position="391"/>
    </location>
</feature>
<organism evidence="15 16">
    <name type="scientific">Prorocentrum cordatum</name>
    <dbReference type="NCBI Taxonomy" id="2364126"/>
    <lineage>
        <taxon>Eukaryota</taxon>
        <taxon>Sar</taxon>
        <taxon>Alveolata</taxon>
        <taxon>Dinophyceae</taxon>
        <taxon>Prorocentrales</taxon>
        <taxon>Prorocentraceae</taxon>
        <taxon>Prorocentrum</taxon>
    </lineage>
</organism>
<name>A0ABN9VN85_9DINO</name>
<dbReference type="PANTHER" id="PTHR22702">
    <property type="entry name" value="PROTEASE-ASSOCIATED DOMAIN-CONTAINING PROTEIN"/>
    <property type="match status" value="1"/>
</dbReference>
<comment type="caution">
    <text evidence="15">The sequence shown here is derived from an EMBL/GenBank/DDBJ whole genome shotgun (WGS) entry which is preliminary data.</text>
</comment>
<dbReference type="InterPro" id="IPR056858">
    <property type="entry name" value="VSR_TRX"/>
</dbReference>
<dbReference type="PANTHER" id="PTHR22702:SF1">
    <property type="entry name" value="PROTEASE-ASSOCIATED DOMAIN-CONTAINING PROTEIN 1"/>
    <property type="match status" value="1"/>
</dbReference>
<sequence length="478" mass="52845">MVRPRPGCRALALLLVGARQAWAQIRVMSPRSLVSSLGDHGRIVGSTATFGAPYFGQRVLGKLVYVEDHATAPHCTKDYALDFCAESTQQAAQDGLAEGEAKLINIFVIRRGGCSFVTKVKVAAAKCAHAAIIVDRADSNLTAEDLKHIVVADDGYGGSVEIPSVLISRVQGQKLIDALKDEESIVAELAWDIPTDRVVNVDMWISSASRESLRFLKEFSPKRRVLNSVMSFTPHYAIFMMDKGDPALFNDLCVQDGQYCAEDPDGAGPVTGTDVIAEDVRQLCIHELYKKVSNEGRVQFSREFWDYMEQLGDACPVDGTGENMFGYKCSVNLMRKIGINSDDVNECASRTTGDKLKDQRDHPAWSPRAVRINGWRYTGMLDPDLVTRAICSGFITAPDECDKLLNPRDPFGVLHPMGLKGGVTFGQMVGWMVVTLLVAFGALLLYKRYLKNEMRITLREEVMLEVRSAMGEYRQMQG</sequence>
<dbReference type="InterPro" id="IPR046450">
    <property type="entry name" value="PA_dom_sf"/>
</dbReference>
<evidence type="ECO:0000256" key="3">
    <source>
        <dbReference type="ARBA" id="ARBA00022692"/>
    </source>
</evidence>
<keyword evidence="5" id="KW-0677">Repeat</keyword>
<evidence type="ECO:0000256" key="2">
    <source>
        <dbReference type="ARBA" id="ARBA00022536"/>
    </source>
</evidence>
<evidence type="ECO:0000256" key="6">
    <source>
        <dbReference type="ARBA" id="ARBA00022837"/>
    </source>
</evidence>
<reference evidence="15" key="1">
    <citation type="submission" date="2023-10" db="EMBL/GenBank/DDBJ databases">
        <authorList>
            <person name="Chen Y."/>
            <person name="Shah S."/>
            <person name="Dougan E. K."/>
            <person name="Thang M."/>
            <person name="Chan C."/>
        </authorList>
    </citation>
    <scope>NUCLEOTIDE SEQUENCE [LARGE SCALE GENOMIC DNA]</scope>
</reference>
<evidence type="ECO:0008006" key="17">
    <source>
        <dbReference type="Google" id="ProtNLM"/>
    </source>
</evidence>
<evidence type="ECO:0000259" key="13">
    <source>
        <dbReference type="Pfam" id="PF02225"/>
    </source>
</evidence>
<evidence type="ECO:0000256" key="9">
    <source>
        <dbReference type="ARBA" id="ARBA00023180"/>
    </source>
</evidence>
<dbReference type="SUPFAM" id="SSF52025">
    <property type="entry name" value="PA domain"/>
    <property type="match status" value="1"/>
</dbReference>
<keyword evidence="9" id="KW-0325">Glycoprotein</keyword>
<keyword evidence="8 11" id="KW-0472">Membrane</keyword>
<accession>A0ABN9VN85</accession>
<evidence type="ECO:0000256" key="4">
    <source>
        <dbReference type="ARBA" id="ARBA00022729"/>
    </source>
</evidence>
<feature type="signal peptide" evidence="12">
    <location>
        <begin position="1"/>
        <end position="23"/>
    </location>
</feature>
<keyword evidence="2" id="KW-0245">EGF-like domain</keyword>
<evidence type="ECO:0000313" key="15">
    <source>
        <dbReference type="EMBL" id="CAK0874832.1"/>
    </source>
</evidence>
<keyword evidence="3 11" id="KW-0812">Transmembrane</keyword>
<evidence type="ECO:0000259" key="14">
    <source>
        <dbReference type="Pfam" id="PF25011"/>
    </source>
</evidence>
<proteinExistence type="predicted"/>
<protein>
    <recommendedName>
        <fullName evidence="17">PA domain-containing protein</fullName>
    </recommendedName>
</protein>
<dbReference type="Gene3D" id="3.50.30.30">
    <property type="match status" value="1"/>
</dbReference>
<keyword evidence="16" id="KW-1185">Reference proteome</keyword>
<dbReference type="EMBL" id="CAUYUJ010017439">
    <property type="protein sequence ID" value="CAK0874832.1"/>
    <property type="molecule type" value="Genomic_DNA"/>
</dbReference>
<feature type="chain" id="PRO_5046179060" description="PA domain-containing protein" evidence="12">
    <location>
        <begin position="24"/>
        <end position="478"/>
    </location>
</feature>
<gene>
    <name evidence="15" type="ORF">PCOR1329_LOCUS59625</name>
</gene>
<feature type="domain" description="PA" evidence="13">
    <location>
        <begin position="61"/>
        <end position="175"/>
    </location>
</feature>
<evidence type="ECO:0000313" key="16">
    <source>
        <dbReference type="Proteomes" id="UP001189429"/>
    </source>
</evidence>
<evidence type="ECO:0000256" key="7">
    <source>
        <dbReference type="ARBA" id="ARBA00022989"/>
    </source>
</evidence>
<dbReference type="InterPro" id="IPR003137">
    <property type="entry name" value="PA_domain"/>
</dbReference>
<evidence type="ECO:0000256" key="1">
    <source>
        <dbReference type="ARBA" id="ARBA00004479"/>
    </source>
</evidence>
<evidence type="ECO:0000256" key="10">
    <source>
        <dbReference type="ARBA" id="ARBA00037847"/>
    </source>
</evidence>
<keyword evidence="4 12" id="KW-0732">Signal</keyword>
<dbReference type="Pfam" id="PF02225">
    <property type="entry name" value="PA"/>
    <property type="match status" value="1"/>
</dbReference>
<keyword evidence="6" id="KW-0106">Calcium</keyword>
<comment type="subcellular location">
    <subcellularLocation>
        <location evidence="10">Endomembrane system</location>
        <topology evidence="10">Single-pass membrane protein</topology>
    </subcellularLocation>
    <subcellularLocation>
        <location evidence="1">Membrane</location>
        <topology evidence="1">Single-pass type I membrane protein</topology>
    </subcellularLocation>
</comment>
<dbReference type="Pfam" id="PF25011">
    <property type="entry name" value="VSR_TRX"/>
    <property type="match status" value="1"/>
</dbReference>
<dbReference type="Proteomes" id="UP001189429">
    <property type="component" value="Unassembled WGS sequence"/>
</dbReference>
<feature type="transmembrane region" description="Helical" evidence="11">
    <location>
        <begin position="428"/>
        <end position="446"/>
    </location>
</feature>
<evidence type="ECO:0000256" key="11">
    <source>
        <dbReference type="SAM" id="Phobius"/>
    </source>
</evidence>
<evidence type="ECO:0000256" key="12">
    <source>
        <dbReference type="SAM" id="SignalP"/>
    </source>
</evidence>
<evidence type="ECO:0000256" key="5">
    <source>
        <dbReference type="ARBA" id="ARBA00022737"/>
    </source>
</evidence>
<evidence type="ECO:0000256" key="8">
    <source>
        <dbReference type="ARBA" id="ARBA00023136"/>
    </source>
</evidence>
<keyword evidence="7 11" id="KW-1133">Transmembrane helix</keyword>